<reference evidence="2" key="1">
    <citation type="submission" date="2020-02" db="EMBL/GenBank/DDBJ databases">
        <authorList>
            <person name="Meier V. D."/>
        </authorList>
    </citation>
    <scope>NUCLEOTIDE SEQUENCE</scope>
    <source>
        <strain evidence="2">AVDCRST_MAG80</strain>
    </source>
</reference>
<gene>
    <name evidence="2" type="ORF">AVDCRST_MAG80-69</name>
</gene>
<evidence type="ECO:0000259" key="1">
    <source>
        <dbReference type="PROSITE" id="PS51819"/>
    </source>
</evidence>
<feature type="domain" description="VOC" evidence="1">
    <location>
        <begin position="185"/>
        <end position="305"/>
    </location>
</feature>
<dbReference type="SUPFAM" id="SSF54593">
    <property type="entry name" value="Glyoxalase/Bleomycin resistance protein/Dihydroxybiphenyl dioxygenase"/>
    <property type="match status" value="2"/>
</dbReference>
<dbReference type="Gene3D" id="3.10.180.10">
    <property type="entry name" value="2,3-Dihydroxybiphenyl 1,2-Dioxygenase, domain 1"/>
    <property type="match status" value="2"/>
</dbReference>
<evidence type="ECO:0000313" key="2">
    <source>
        <dbReference type="EMBL" id="CAA9423100.1"/>
    </source>
</evidence>
<name>A0A6J4PSX5_9ACTN</name>
<organism evidence="2">
    <name type="scientific">uncultured Rubrobacteraceae bacterium</name>
    <dbReference type="NCBI Taxonomy" id="349277"/>
    <lineage>
        <taxon>Bacteria</taxon>
        <taxon>Bacillati</taxon>
        <taxon>Actinomycetota</taxon>
        <taxon>Rubrobacteria</taxon>
        <taxon>Rubrobacterales</taxon>
        <taxon>Rubrobacteraceae</taxon>
        <taxon>environmental samples</taxon>
    </lineage>
</organism>
<feature type="domain" description="VOC" evidence="1">
    <location>
        <begin position="26"/>
        <end position="141"/>
    </location>
</feature>
<proteinExistence type="predicted"/>
<dbReference type="AlphaFoldDB" id="A0A6J4PSX5"/>
<dbReference type="EMBL" id="CADCVC010000007">
    <property type="protein sequence ID" value="CAA9423100.1"/>
    <property type="molecule type" value="Genomic_DNA"/>
</dbReference>
<accession>A0A6J4PSX5</accession>
<dbReference type="PANTHER" id="PTHR43279:SF1">
    <property type="entry name" value="CATECHOL-2,3-DIOXYGENASE"/>
    <property type="match status" value="1"/>
</dbReference>
<sequence length="305" mass="32890">MSPHENQSNLATDPAASPQRLPATLRLGAVHLTVTELDRSVAFYEAAIGLRLHRREDGVATMGVGGEGLLVLHEEPDARRAGRHAGLYHYALLHSSREELARTAARLTSTGTYIQGASDHGISEAIYLPDPDGNGIELAADRSRESWPDLANPGWDGGPEPLDMDGLLATVRGEEARPEIDPNLVVGHVHLHVGDLEGGLAFYRDVLGFELMTFFPGAAAFVAAGGYHHHLGFNVWRGNGVPPAPAGRVGLRHWTVVLEDREEVAKVSQRIREAGITTEEREGGLLVRDPWGIAGLFVTPEDLTA</sequence>
<protein>
    <submittedName>
        <fullName evidence="2">Glyoxalase family protein</fullName>
    </submittedName>
</protein>
<dbReference type="InterPro" id="IPR029068">
    <property type="entry name" value="Glyas_Bleomycin-R_OHBP_Dase"/>
</dbReference>
<dbReference type="PANTHER" id="PTHR43279">
    <property type="entry name" value="CATECHOL-2,3-DIOXYGENASE"/>
    <property type="match status" value="1"/>
</dbReference>
<dbReference type="Pfam" id="PF00903">
    <property type="entry name" value="Glyoxalase"/>
    <property type="match status" value="2"/>
</dbReference>
<dbReference type="PROSITE" id="PS51819">
    <property type="entry name" value="VOC"/>
    <property type="match status" value="2"/>
</dbReference>
<dbReference type="InterPro" id="IPR004360">
    <property type="entry name" value="Glyas_Fos-R_dOase_dom"/>
</dbReference>
<dbReference type="InterPro" id="IPR037523">
    <property type="entry name" value="VOC_core"/>
</dbReference>